<keyword evidence="1" id="KW-0805">Transcription regulation</keyword>
<evidence type="ECO:0000256" key="2">
    <source>
        <dbReference type="ARBA" id="ARBA00023125"/>
    </source>
</evidence>
<evidence type="ECO:0000259" key="5">
    <source>
        <dbReference type="PROSITE" id="PS51078"/>
    </source>
</evidence>
<evidence type="ECO:0000256" key="3">
    <source>
        <dbReference type="ARBA" id="ARBA00023163"/>
    </source>
</evidence>
<name>A0A2S9K7C7_9BURK</name>
<dbReference type="Gene3D" id="3.30.450.40">
    <property type="match status" value="1"/>
</dbReference>
<protein>
    <submittedName>
        <fullName evidence="6">4-hydroxyphenylpyruvate dioxygenase</fullName>
    </submittedName>
</protein>
<dbReference type="InterPro" id="IPR050707">
    <property type="entry name" value="HTH_MetabolicPath_Reg"/>
</dbReference>
<keyword evidence="6" id="KW-0560">Oxidoreductase</keyword>
<sequence>MSEQDPPFALERRDWIAGLEKGLAVIEAFDAEHPRLTASQAGQRCGLTRTAARRHLLTLVHLGYVATDGKLFSLTPRVLRLGQAYLESARLPRAVQPYLQRVTAGTGEVAYAGVLEQDELVYVARSGSHRQLNTGYMLGSRVQAQVTAAGLVILAMSGAEVYEPWLARQELRAYTSHTVVDRDELRRRLQQIQHQGWAISEQQLEMNYRGIAVPLYDHKDHLVAAMSVTMPMQSESSEDAARRVLPVLQDTARSMRPLL</sequence>
<organism evidence="6 7">
    <name type="scientific">Malikia granosa</name>
    <dbReference type="NCBI Taxonomy" id="263067"/>
    <lineage>
        <taxon>Bacteria</taxon>
        <taxon>Pseudomonadati</taxon>
        <taxon>Pseudomonadota</taxon>
        <taxon>Betaproteobacteria</taxon>
        <taxon>Burkholderiales</taxon>
        <taxon>Comamonadaceae</taxon>
        <taxon>Malikia</taxon>
    </lineage>
</organism>
<proteinExistence type="predicted"/>
<dbReference type="InterPro" id="IPR014757">
    <property type="entry name" value="Tscrpt_reg_IclR_C"/>
</dbReference>
<dbReference type="InterPro" id="IPR036390">
    <property type="entry name" value="WH_DNA-bd_sf"/>
</dbReference>
<accession>A0A2S9K7C7</accession>
<dbReference type="GO" id="GO:0045892">
    <property type="term" value="P:negative regulation of DNA-templated transcription"/>
    <property type="evidence" value="ECO:0007669"/>
    <property type="project" value="TreeGrafter"/>
</dbReference>
<dbReference type="EMBL" id="PVLQ01000012">
    <property type="protein sequence ID" value="PRD66369.1"/>
    <property type="molecule type" value="Genomic_DNA"/>
</dbReference>
<dbReference type="OrthoDB" id="9807558at2"/>
<evidence type="ECO:0000259" key="4">
    <source>
        <dbReference type="PROSITE" id="PS51077"/>
    </source>
</evidence>
<keyword evidence="2" id="KW-0238">DNA-binding</keyword>
<dbReference type="Proteomes" id="UP000238589">
    <property type="component" value="Unassembled WGS sequence"/>
</dbReference>
<dbReference type="Gene3D" id="1.10.10.10">
    <property type="entry name" value="Winged helix-like DNA-binding domain superfamily/Winged helix DNA-binding domain"/>
    <property type="match status" value="1"/>
</dbReference>
<dbReference type="GO" id="GO:0051213">
    <property type="term" value="F:dioxygenase activity"/>
    <property type="evidence" value="ECO:0007669"/>
    <property type="project" value="UniProtKB-KW"/>
</dbReference>
<evidence type="ECO:0000313" key="6">
    <source>
        <dbReference type="EMBL" id="PRD66369.1"/>
    </source>
</evidence>
<dbReference type="InterPro" id="IPR036388">
    <property type="entry name" value="WH-like_DNA-bd_sf"/>
</dbReference>
<dbReference type="Pfam" id="PF01614">
    <property type="entry name" value="IclR_C"/>
    <property type="match status" value="1"/>
</dbReference>
<dbReference type="SUPFAM" id="SSF46785">
    <property type="entry name" value="Winged helix' DNA-binding domain"/>
    <property type="match status" value="1"/>
</dbReference>
<dbReference type="InterPro" id="IPR029016">
    <property type="entry name" value="GAF-like_dom_sf"/>
</dbReference>
<reference evidence="6 7" key="1">
    <citation type="submission" date="2018-03" db="EMBL/GenBank/DDBJ databases">
        <title>Comparative genomics illustrates the genes involved in a hyperalkaliphilic mechanisms of Serpentinomonas isolated from highly-alkaline calcium-rich serpentinized springs.</title>
        <authorList>
            <person name="Suzuki S."/>
            <person name="Ishii S."/>
            <person name="Walworth N."/>
            <person name="Bird L."/>
            <person name="Kuenen J.G."/>
            <person name="Nealson K.H."/>
        </authorList>
    </citation>
    <scope>NUCLEOTIDE SEQUENCE [LARGE SCALE GENOMIC DNA]</scope>
    <source>
        <strain evidence="6 7">P1</strain>
    </source>
</reference>
<dbReference type="GO" id="GO:0003700">
    <property type="term" value="F:DNA-binding transcription factor activity"/>
    <property type="evidence" value="ECO:0007669"/>
    <property type="project" value="TreeGrafter"/>
</dbReference>
<comment type="caution">
    <text evidence="6">The sequence shown here is derived from an EMBL/GenBank/DDBJ whole genome shotgun (WGS) entry which is preliminary data.</text>
</comment>
<keyword evidence="7" id="KW-1185">Reference proteome</keyword>
<feature type="domain" description="HTH iclR-type" evidence="4">
    <location>
        <begin position="16"/>
        <end position="76"/>
    </location>
</feature>
<dbReference type="SMART" id="SM00346">
    <property type="entry name" value="HTH_ICLR"/>
    <property type="match status" value="1"/>
</dbReference>
<dbReference type="PANTHER" id="PTHR30136">
    <property type="entry name" value="HELIX-TURN-HELIX TRANSCRIPTIONAL REGULATOR, ICLR FAMILY"/>
    <property type="match status" value="1"/>
</dbReference>
<keyword evidence="3" id="KW-0804">Transcription</keyword>
<dbReference type="PROSITE" id="PS51078">
    <property type="entry name" value="ICLR_ED"/>
    <property type="match status" value="1"/>
</dbReference>
<dbReference type="GO" id="GO:0003677">
    <property type="term" value="F:DNA binding"/>
    <property type="evidence" value="ECO:0007669"/>
    <property type="project" value="UniProtKB-KW"/>
</dbReference>
<gene>
    <name evidence="6" type="ORF">C6P64_03480</name>
</gene>
<feature type="domain" description="IclR-ED" evidence="5">
    <location>
        <begin position="77"/>
        <end position="259"/>
    </location>
</feature>
<dbReference type="PANTHER" id="PTHR30136:SF34">
    <property type="entry name" value="TRANSCRIPTIONAL REGULATOR"/>
    <property type="match status" value="1"/>
</dbReference>
<keyword evidence="6" id="KW-0670">Pyruvate</keyword>
<dbReference type="PROSITE" id="PS51077">
    <property type="entry name" value="HTH_ICLR"/>
    <property type="match status" value="1"/>
</dbReference>
<evidence type="ECO:0000256" key="1">
    <source>
        <dbReference type="ARBA" id="ARBA00023015"/>
    </source>
</evidence>
<dbReference type="RefSeq" id="WP_105747209.1">
    <property type="nucleotide sequence ID" value="NZ_PVLQ01000012.1"/>
</dbReference>
<dbReference type="InterPro" id="IPR005471">
    <property type="entry name" value="Tscrpt_reg_IclR_N"/>
</dbReference>
<evidence type="ECO:0000313" key="7">
    <source>
        <dbReference type="Proteomes" id="UP000238589"/>
    </source>
</evidence>
<dbReference type="SUPFAM" id="SSF55781">
    <property type="entry name" value="GAF domain-like"/>
    <property type="match status" value="1"/>
</dbReference>
<dbReference type="AlphaFoldDB" id="A0A2S9K7C7"/>
<dbReference type="Pfam" id="PF09339">
    <property type="entry name" value="HTH_IclR"/>
    <property type="match status" value="1"/>
</dbReference>
<keyword evidence="6" id="KW-0223">Dioxygenase</keyword>